<accession>A0A4Y8WA74</accession>
<dbReference type="OrthoDB" id="6626154at2"/>
<dbReference type="Gene3D" id="3.40.50.300">
    <property type="entry name" value="P-loop containing nucleotide triphosphate hydrolases"/>
    <property type="match status" value="1"/>
</dbReference>
<dbReference type="Proteomes" id="UP000297753">
    <property type="component" value="Unassembled WGS sequence"/>
</dbReference>
<dbReference type="SUPFAM" id="SSF52540">
    <property type="entry name" value="P-loop containing nucleoside triphosphate hydrolases"/>
    <property type="match status" value="1"/>
</dbReference>
<evidence type="ECO:0000313" key="1">
    <source>
        <dbReference type="EMBL" id="TFH89704.1"/>
    </source>
</evidence>
<proteinExistence type="predicted"/>
<evidence type="ECO:0000313" key="2">
    <source>
        <dbReference type="Proteomes" id="UP000297753"/>
    </source>
</evidence>
<comment type="caution">
    <text evidence="1">The sequence shown here is derived from an EMBL/GenBank/DDBJ whole genome shotgun (WGS) entry which is preliminary data.</text>
</comment>
<name>A0A4Y8WA74_9VIBR</name>
<protein>
    <recommendedName>
        <fullName evidence="3">Helicase/UvrB N-terminal domain-containing protein</fullName>
    </recommendedName>
</protein>
<dbReference type="RefSeq" id="WP_134837158.1">
    <property type="nucleotide sequence ID" value="NZ_SATR01000048.1"/>
</dbReference>
<dbReference type="AlphaFoldDB" id="A0A4Y8WA74"/>
<gene>
    <name evidence="1" type="ORF">ELS82_20715</name>
</gene>
<evidence type="ECO:0008006" key="3">
    <source>
        <dbReference type="Google" id="ProtNLM"/>
    </source>
</evidence>
<organism evidence="1 2">
    <name type="scientific">Vibrio ouci</name>
    <dbReference type="NCBI Taxonomy" id="2499078"/>
    <lineage>
        <taxon>Bacteria</taxon>
        <taxon>Pseudomonadati</taxon>
        <taxon>Pseudomonadota</taxon>
        <taxon>Gammaproteobacteria</taxon>
        <taxon>Vibrionales</taxon>
        <taxon>Vibrionaceae</taxon>
        <taxon>Vibrio</taxon>
    </lineage>
</organism>
<dbReference type="InterPro" id="IPR027417">
    <property type="entry name" value="P-loop_NTPase"/>
</dbReference>
<sequence length="596" mass="68087">MDFKTYDELEKHQLTLAEKIMYFLIGRCGSGKTQTVLRSLAKTSVEQPRFTVWAAKGIELADQTFRDFQKYKGENGICLHSKNCKSFDGTDGKLVDEVRTVLQKAKHGLFDGVLFTTHSTLINIATTYNMEDYLKHADIFIDEIPKQAVEAVSVIQYDETVDNILQFCEVSKDKLGTSDSYQYVKLKENLSEELSHKLFMLIENHSLADKHVRDKTFTKDMITILKLLRDGKEITYYCNANKDDPEKKTVHKFQAVVRSAMDAIIDNVGSDKTLAVLAANWKSSLFGQLANHRPDVTVKESSTVRGMSLEVKYKQRCRIKPILKDGHWSLALKDKRVCDGLAYQTDEELIRVFAQRFIMDQFKDGFLLCKNEDDDKHLLPHLVALSNLDDKDPRKVDIKSSELHGLNNLSHHTKVAIMFALNPSGDQVQTLNIANDEMGLPKGTLRNAVLTERFKEAVHQCIARCGIRLSFDPTKEDIEYQFIVPDMRSAEYLAEWFEDGRAIIDTSLSYSTKRTESVDATAARNAQIREEKELKKMEKQTKARNLRLATVQAILTDMKANVAPVKDLLLKYGITRPTYDRYRKEFKTQLQELGLL</sequence>
<dbReference type="EMBL" id="SATR01000048">
    <property type="protein sequence ID" value="TFH89704.1"/>
    <property type="molecule type" value="Genomic_DNA"/>
</dbReference>
<reference evidence="1 2" key="1">
    <citation type="submission" date="2019-01" db="EMBL/GenBank/DDBJ databases">
        <title>Vibrio BEI176 sp. nov, a marine bacterium isolated from China: eastern marignal seas.</title>
        <authorList>
            <person name="Li B."/>
        </authorList>
    </citation>
    <scope>NUCLEOTIDE SEQUENCE [LARGE SCALE GENOMIC DNA]</scope>
    <source>
        <strain evidence="1 2">BEI176</strain>
    </source>
</reference>
<keyword evidence="2" id="KW-1185">Reference proteome</keyword>